<dbReference type="STRING" id="285351.SAMN04488035_1956"/>
<keyword evidence="4" id="KW-1185">Reference proteome</keyword>
<reference evidence="4" key="1">
    <citation type="submission" date="2016-10" db="EMBL/GenBank/DDBJ databases">
        <authorList>
            <person name="Varghese N."/>
            <person name="Submissions S."/>
        </authorList>
    </citation>
    <scope>NUCLEOTIDE SEQUENCE [LARGE SCALE GENOMIC DNA]</scope>
    <source>
        <strain evidence="4">DSM 19083</strain>
    </source>
</reference>
<dbReference type="CDD" id="cd02972">
    <property type="entry name" value="DsbA_family"/>
    <property type="match status" value="1"/>
</dbReference>
<feature type="domain" description="Thioredoxin-like fold" evidence="2">
    <location>
        <begin position="92"/>
        <end position="255"/>
    </location>
</feature>
<name>A0A1I2GTH0_9MICO</name>
<dbReference type="EMBL" id="FONZ01000003">
    <property type="protein sequence ID" value="SFF20349.1"/>
    <property type="molecule type" value="Genomic_DNA"/>
</dbReference>
<dbReference type="Pfam" id="PF13462">
    <property type="entry name" value="Thioredoxin_4"/>
    <property type="match status" value="1"/>
</dbReference>
<protein>
    <submittedName>
        <fullName evidence="3">Thioredoxin</fullName>
    </submittedName>
</protein>
<feature type="transmembrane region" description="Helical" evidence="1">
    <location>
        <begin position="34"/>
        <end position="55"/>
    </location>
</feature>
<evidence type="ECO:0000259" key="2">
    <source>
        <dbReference type="Pfam" id="PF13462"/>
    </source>
</evidence>
<evidence type="ECO:0000313" key="3">
    <source>
        <dbReference type="EMBL" id="SFF20349.1"/>
    </source>
</evidence>
<dbReference type="Proteomes" id="UP000198520">
    <property type="component" value="Unassembled WGS sequence"/>
</dbReference>
<dbReference type="InterPro" id="IPR012336">
    <property type="entry name" value="Thioredoxin-like_fold"/>
</dbReference>
<dbReference type="Gene3D" id="3.40.30.10">
    <property type="entry name" value="Glutaredoxin"/>
    <property type="match status" value="1"/>
</dbReference>
<keyword evidence="1" id="KW-0812">Transmembrane</keyword>
<evidence type="ECO:0000256" key="1">
    <source>
        <dbReference type="SAM" id="Phobius"/>
    </source>
</evidence>
<organism evidence="3 4">
    <name type="scientific">Flavimobilis marinus</name>
    <dbReference type="NCBI Taxonomy" id="285351"/>
    <lineage>
        <taxon>Bacteria</taxon>
        <taxon>Bacillati</taxon>
        <taxon>Actinomycetota</taxon>
        <taxon>Actinomycetes</taxon>
        <taxon>Micrococcales</taxon>
        <taxon>Jonesiaceae</taxon>
        <taxon>Flavimobilis</taxon>
    </lineage>
</organism>
<sequence>MARPPAINDKREAARQEAARLRAAQERRDKRNRFIAIGVMVVALLAFVGVVVFILQDSKKPPLEGVSTPTAATENGGIVTTTETGVDSSEAVEVGVYLDYMCPICAQFESINGESLDALNETGKIKLVMHPVSILDRFSEGTEYSTRAAAAGAYVADQAPENFVDFNAAMFANQPAEGSTGLTNEQIADIARAANVPEDVAGAIADGTADEAFRDWVEGATELATSDPNVAGERGFGTPTITIDGKRWEGDWRVDGAIEAAVDEIAGTPAE</sequence>
<accession>A0A1I2GTH0</accession>
<dbReference type="AlphaFoldDB" id="A0A1I2GTH0"/>
<evidence type="ECO:0000313" key="4">
    <source>
        <dbReference type="Proteomes" id="UP000198520"/>
    </source>
</evidence>
<dbReference type="SUPFAM" id="SSF52833">
    <property type="entry name" value="Thioredoxin-like"/>
    <property type="match status" value="1"/>
</dbReference>
<keyword evidence="1" id="KW-0472">Membrane</keyword>
<keyword evidence="1" id="KW-1133">Transmembrane helix</keyword>
<dbReference type="OrthoDB" id="117402at2"/>
<dbReference type="InterPro" id="IPR036249">
    <property type="entry name" value="Thioredoxin-like_sf"/>
</dbReference>
<gene>
    <name evidence="3" type="ORF">SAMN04488035_1956</name>
</gene>
<dbReference type="RefSeq" id="WP_093377945.1">
    <property type="nucleotide sequence ID" value="NZ_BNAN01000003.1"/>
</dbReference>
<proteinExistence type="predicted"/>